<sequence length="514" mass="58587">MHALGPCWALPVLLTLPVCEAFVVSFPVGFTEDEQDVQEIQWQPFSRPAESLVAELQAKVGGQGLRMHLGSGSDQMAIPIVSGKDFLIIREAVGPALLVPWDQLAGELHMLLANFRPDRALEVELAPYRPSSKAQVVGVFLLQSPNTIVWRFLPKTIEDVWHHFQDFRLHVLLHQLSDWDPHLWRKHLGVAFPVFGGLHWCGSVNRYPGFNRQLAESRKSDNYFNKIFMMLAIAEHQGFEWIVSVDDDVFLPPFSFMSLVRSGPMADKRGCGVVLPLTQNGIPSTETFARHWLSAPDRGQLFRCFSQSSGQFCRDGSLMHCCRGGEAVDAKEIPAVPIPEPWNEVEWYNSVAERFELRWWKNHPVSGNLTCMILALNLALKGLDQKWFRPIWDVDSLVVDRELKYPYFANNVFLMRTDRYVRVIEHPDCCHGTDERMMNQLLREEKAPLCFETQSFGIHPAWGNFGQTMKNTVESQTVSLLQDLFPAEWFAKRQWDGGNLSICDVQMYGGCIDI</sequence>
<comment type="caution">
    <text evidence="2">The sequence shown here is derived from an EMBL/GenBank/DDBJ whole genome shotgun (WGS) entry which is preliminary data.</text>
</comment>
<proteinExistence type="predicted"/>
<evidence type="ECO:0000256" key="1">
    <source>
        <dbReference type="SAM" id="SignalP"/>
    </source>
</evidence>
<evidence type="ECO:0000313" key="2">
    <source>
        <dbReference type="EMBL" id="CAK9017043.1"/>
    </source>
</evidence>
<organism evidence="2 3">
    <name type="scientific">Durusdinium trenchii</name>
    <dbReference type="NCBI Taxonomy" id="1381693"/>
    <lineage>
        <taxon>Eukaryota</taxon>
        <taxon>Sar</taxon>
        <taxon>Alveolata</taxon>
        <taxon>Dinophyceae</taxon>
        <taxon>Suessiales</taxon>
        <taxon>Symbiodiniaceae</taxon>
        <taxon>Durusdinium</taxon>
    </lineage>
</organism>
<dbReference type="EMBL" id="CAXAMM010008335">
    <property type="protein sequence ID" value="CAK9017043.1"/>
    <property type="molecule type" value="Genomic_DNA"/>
</dbReference>
<protein>
    <submittedName>
        <fullName evidence="2">Uncharacterized protein</fullName>
    </submittedName>
</protein>
<accession>A0ABP0JSC1</accession>
<keyword evidence="1" id="KW-0732">Signal</keyword>
<reference evidence="2 3" key="1">
    <citation type="submission" date="2024-02" db="EMBL/GenBank/DDBJ databases">
        <authorList>
            <person name="Chen Y."/>
            <person name="Shah S."/>
            <person name="Dougan E. K."/>
            <person name="Thang M."/>
            <person name="Chan C."/>
        </authorList>
    </citation>
    <scope>NUCLEOTIDE SEQUENCE [LARGE SCALE GENOMIC DNA]</scope>
</reference>
<name>A0ABP0JSC1_9DINO</name>
<feature type="chain" id="PRO_5045155816" evidence="1">
    <location>
        <begin position="22"/>
        <end position="514"/>
    </location>
</feature>
<evidence type="ECO:0000313" key="3">
    <source>
        <dbReference type="Proteomes" id="UP001642464"/>
    </source>
</evidence>
<dbReference type="Proteomes" id="UP001642464">
    <property type="component" value="Unassembled WGS sequence"/>
</dbReference>
<feature type="signal peptide" evidence="1">
    <location>
        <begin position="1"/>
        <end position="21"/>
    </location>
</feature>
<keyword evidence="3" id="KW-1185">Reference proteome</keyword>
<gene>
    <name evidence="2" type="ORF">SCF082_LOCUS13454</name>
</gene>